<accession>A0ABV3K3H7</accession>
<reference evidence="1 2" key="1">
    <citation type="submission" date="2024-06" db="EMBL/GenBank/DDBJ databases">
        <title>The Natural Products Discovery Center: Release of the First 8490 Sequenced Strains for Exploring Actinobacteria Biosynthetic Diversity.</title>
        <authorList>
            <person name="Kalkreuter E."/>
            <person name="Kautsar S.A."/>
            <person name="Yang D."/>
            <person name="Bader C.D."/>
            <person name="Teijaro C.N."/>
            <person name="Fluegel L."/>
            <person name="Davis C.M."/>
            <person name="Simpson J.R."/>
            <person name="Lauterbach L."/>
            <person name="Steele A.D."/>
            <person name="Gui C."/>
            <person name="Meng S."/>
            <person name="Li G."/>
            <person name="Viehrig K."/>
            <person name="Ye F."/>
            <person name="Su P."/>
            <person name="Kiefer A.F."/>
            <person name="Nichols A."/>
            <person name="Cepeda A.J."/>
            <person name="Yan W."/>
            <person name="Fan B."/>
            <person name="Jiang Y."/>
            <person name="Adhikari A."/>
            <person name="Zheng C.-J."/>
            <person name="Schuster L."/>
            <person name="Cowan T.M."/>
            <person name="Smanski M.J."/>
            <person name="Chevrette M.G."/>
            <person name="De Carvalho L.P.S."/>
            <person name="Shen B."/>
        </authorList>
    </citation>
    <scope>NUCLEOTIDE SEQUENCE [LARGE SCALE GENOMIC DNA]</scope>
    <source>
        <strain evidence="1 2">NPDC052347</strain>
    </source>
</reference>
<name>A0ABV3K3H7_STRON</name>
<sequence length="439" mass="48809">MRRICLTLPTNRPCSETIVAVAGEAAYAAGHFGAEVHLLILDSCPAEVYAEHARTVRGLPQDPRIVVHHLDEARQRDFLRRVTAQAGAGDSGRLLELMLPDRLSYGACTNRAFLIARALGCESVHRRDSDSRYQTADGGPAFPVHHELTALGRRAGDVAREVTRTALDAEHHHKPVAMAGSSFIGELSVDIEEILRLDPGIYHQVVSLWAPMDWPEERKRQLVGESFRGAGTEAFLRDDSTLTLVDPMRVDMCNIAFHGVHEQVPLPPATDTIGSDYFLIHLVHDAALPGVLHNRNIVNYYTGERRTDAGFLAYQLRFVKFLLSMRYFNFIYDRMAEAGGALLDDRGRVRPAAIAGFARESTRLDRTENILRLDVLDTAYRKLGGRYARFAGHLAGQRERLLDEAQQDIEDFALLTDAWEALMRTAGRTALNSPPGQPG</sequence>
<dbReference type="Proteomes" id="UP001552594">
    <property type="component" value="Unassembled WGS sequence"/>
</dbReference>
<proteinExistence type="predicted"/>
<comment type="caution">
    <text evidence="1">The sequence shown here is derived from an EMBL/GenBank/DDBJ whole genome shotgun (WGS) entry which is preliminary data.</text>
</comment>
<evidence type="ECO:0000313" key="1">
    <source>
        <dbReference type="EMBL" id="MEV5509705.1"/>
    </source>
</evidence>
<dbReference type="Pfam" id="PF19787">
    <property type="entry name" value="DUF6271"/>
    <property type="match status" value="1"/>
</dbReference>
<dbReference type="RefSeq" id="WP_109280115.1">
    <property type="nucleotide sequence ID" value="NZ_JBFAUK010000023.1"/>
</dbReference>
<dbReference type="EMBL" id="JBFAUK010000023">
    <property type="protein sequence ID" value="MEV5509705.1"/>
    <property type="molecule type" value="Genomic_DNA"/>
</dbReference>
<dbReference type="InterPro" id="IPR046238">
    <property type="entry name" value="DUF6271"/>
</dbReference>
<keyword evidence="2" id="KW-1185">Reference proteome</keyword>
<protein>
    <submittedName>
        <fullName evidence="1">DUF6271 family protein</fullName>
    </submittedName>
</protein>
<gene>
    <name evidence="1" type="ORF">AB0L16_25255</name>
</gene>
<organism evidence="1 2">
    <name type="scientific">Streptomyces orinoci</name>
    <name type="common">Streptoverticillium orinoci</name>
    <dbReference type="NCBI Taxonomy" id="67339"/>
    <lineage>
        <taxon>Bacteria</taxon>
        <taxon>Bacillati</taxon>
        <taxon>Actinomycetota</taxon>
        <taxon>Actinomycetes</taxon>
        <taxon>Kitasatosporales</taxon>
        <taxon>Streptomycetaceae</taxon>
        <taxon>Streptomyces</taxon>
    </lineage>
</organism>
<evidence type="ECO:0000313" key="2">
    <source>
        <dbReference type="Proteomes" id="UP001552594"/>
    </source>
</evidence>